<evidence type="ECO:0000313" key="2">
    <source>
        <dbReference type="Proteomes" id="UP000179115"/>
    </source>
</evidence>
<dbReference type="Proteomes" id="UP000179115">
    <property type="component" value="Unassembled WGS sequence"/>
</dbReference>
<comment type="caution">
    <text evidence="1">The sequence shown here is derived from an EMBL/GenBank/DDBJ whole genome shotgun (WGS) entry which is preliminary data.</text>
</comment>
<dbReference type="EMBL" id="MFLV01000010">
    <property type="protein sequence ID" value="OGG71725.1"/>
    <property type="molecule type" value="Genomic_DNA"/>
</dbReference>
<dbReference type="AlphaFoldDB" id="A0A1F6EDH0"/>
<proteinExistence type="predicted"/>
<name>A0A1F6EDH0_9BACT</name>
<accession>A0A1F6EDH0</accession>
<sequence length="144" mass="16299">MTRTTFDIAGFVAENRGKMLRTWSEAGQQGILVLSRGSCLRVPHSGGEKDIGLHLVASYDHTIRFELSRRAVAVLLHRATLEAIDFVEACEIPGEMFTMDQEYLWGSQKHLHRHFGIALVTEVRAAGYEPVRYVEWQSRLRATA</sequence>
<organism evidence="1 2">
    <name type="scientific">Candidatus Kaiserbacteria bacterium RIFCSPLOWO2_01_FULL_51_21</name>
    <dbReference type="NCBI Taxonomy" id="1798508"/>
    <lineage>
        <taxon>Bacteria</taxon>
        <taxon>Candidatus Kaiseribacteriota</taxon>
    </lineage>
</organism>
<gene>
    <name evidence="1" type="ORF">A3A35_01860</name>
</gene>
<reference evidence="1 2" key="1">
    <citation type="journal article" date="2016" name="Nat. Commun.">
        <title>Thousands of microbial genomes shed light on interconnected biogeochemical processes in an aquifer system.</title>
        <authorList>
            <person name="Anantharaman K."/>
            <person name="Brown C.T."/>
            <person name="Hug L.A."/>
            <person name="Sharon I."/>
            <person name="Castelle C.J."/>
            <person name="Probst A.J."/>
            <person name="Thomas B.C."/>
            <person name="Singh A."/>
            <person name="Wilkins M.J."/>
            <person name="Karaoz U."/>
            <person name="Brodie E.L."/>
            <person name="Williams K.H."/>
            <person name="Hubbard S.S."/>
            <person name="Banfield J.F."/>
        </authorList>
    </citation>
    <scope>NUCLEOTIDE SEQUENCE [LARGE SCALE GENOMIC DNA]</scope>
</reference>
<dbReference type="STRING" id="1798508.A3A35_01860"/>
<evidence type="ECO:0000313" key="1">
    <source>
        <dbReference type="EMBL" id="OGG71725.1"/>
    </source>
</evidence>
<protein>
    <submittedName>
        <fullName evidence="1">Uncharacterized protein</fullName>
    </submittedName>
</protein>